<dbReference type="SUPFAM" id="SSF51679">
    <property type="entry name" value="Bacterial luciferase-like"/>
    <property type="match status" value="1"/>
</dbReference>
<dbReference type="InterPro" id="IPR011251">
    <property type="entry name" value="Luciferase-like_dom"/>
</dbReference>
<dbReference type="CDD" id="cd00347">
    <property type="entry name" value="Flavin_utilizing_monoxygenases"/>
    <property type="match status" value="2"/>
</dbReference>
<dbReference type="Gene3D" id="3.20.20.30">
    <property type="entry name" value="Luciferase-like domain"/>
    <property type="match status" value="1"/>
</dbReference>
<keyword evidence="3" id="KW-0560">Oxidoreductase</keyword>
<dbReference type="RefSeq" id="WP_301137851.1">
    <property type="nucleotide sequence ID" value="NZ_JAUHTQ010000004.1"/>
</dbReference>
<dbReference type="EC" id="1.-.-.-" evidence="3"/>
<name>A0ABT8GQ48_9BACL</name>
<proteinExistence type="predicted"/>
<feature type="domain" description="Luciferase-like" evidence="2">
    <location>
        <begin position="1"/>
        <end position="299"/>
    </location>
</feature>
<protein>
    <submittedName>
        <fullName evidence="3">LLM class flavin-dependent oxidoreductase</fullName>
        <ecNumber evidence="3">1.-.-.-</ecNumber>
    </submittedName>
</protein>
<sequence>MKLSILDQSPISSDQTASDALNESLNLAKACDQFGYTRYWIAEHHDLPGLACSAPEVMLSLIGANTKQIRIGCGAVLLPHYKPYKVAEIYNMLSTLFPNRIDLGIGRSPGGSAEATNALSDNFLQKVFKMSDLVDELLHFLKNDFSNEHQFSKITAAPVPENPPIPWMLGTSEKSALLAAQNGLPYAFGLFMSDLDAVSIIDKYRKTFNSNQFSPAPKVLLTVPVVCADTTEKAEEIAWSPLVWQIMQDRGEGQTVPSIQEAKSYELTDQEKEQLKKLKQKMIIGTPYEVKNSLANLQSIYNVDEFMILTITHSPIDRIQSYKLMAEEILSN</sequence>
<dbReference type="GO" id="GO:0016491">
    <property type="term" value="F:oxidoreductase activity"/>
    <property type="evidence" value="ECO:0007669"/>
    <property type="project" value="UniProtKB-KW"/>
</dbReference>
<dbReference type="EMBL" id="JAUHTQ010000004">
    <property type="protein sequence ID" value="MDN4493538.1"/>
    <property type="molecule type" value="Genomic_DNA"/>
</dbReference>
<dbReference type="NCBIfam" id="TIGR03558">
    <property type="entry name" value="oxido_grp_1"/>
    <property type="match status" value="1"/>
</dbReference>
<dbReference type="PANTHER" id="PTHR30137:SF19">
    <property type="entry name" value="LUCIFERASE-LIKE MONOOXYGENASE"/>
    <property type="match status" value="1"/>
</dbReference>
<comment type="caution">
    <text evidence="3">The sequence shown here is derived from an EMBL/GenBank/DDBJ whole genome shotgun (WGS) entry which is preliminary data.</text>
</comment>
<accession>A0ABT8GQ48</accession>
<dbReference type="InterPro" id="IPR050766">
    <property type="entry name" value="Bact_Lucif_Oxidored"/>
</dbReference>
<evidence type="ECO:0000313" key="3">
    <source>
        <dbReference type="EMBL" id="MDN4493538.1"/>
    </source>
</evidence>
<reference evidence="3" key="1">
    <citation type="submission" date="2023-07" db="EMBL/GenBank/DDBJ databases">
        <title>Ureibacillus sp. isolated from freshwater well.</title>
        <authorList>
            <person name="Kirdat K."/>
            <person name="Bhatt A."/>
            <person name="Teware R."/>
            <person name="Bhavsar Y."/>
            <person name="Yadav A."/>
        </authorList>
    </citation>
    <scope>NUCLEOTIDE SEQUENCE</scope>
    <source>
        <strain evidence="3">BA0131</strain>
    </source>
</reference>
<keyword evidence="4" id="KW-1185">Reference proteome</keyword>
<evidence type="ECO:0000256" key="1">
    <source>
        <dbReference type="ARBA" id="ARBA00007789"/>
    </source>
</evidence>
<dbReference type="InterPro" id="IPR036661">
    <property type="entry name" value="Luciferase-like_sf"/>
</dbReference>
<dbReference type="Pfam" id="PF00296">
    <property type="entry name" value="Bac_luciferase"/>
    <property type="match status" value="1"/>
</dbReference>
<organism evidence="3 4">
    <name type="scientific">Ureibacillus aquaedulcis</name>
    <dbReference type="NCBI Taxonomy" id="3058421"/>
    <lineage>
        <taxon>Bacteria</taxon>
        <taxon>Bacillati</taxon>
        <taxon>Bacillota</taxon>
        <taxon>Bacilli</taxon>
        <taxon>Bacillales</taxon>
        <taxon>Caryophanaceae</taxon>
        <taxon>Ureibacillus</taxon>
    </lineage>
</organism>
<dbReference type="PANTHER" id="PTHR30137">
    <property type="entry name" value="LUCIFERASE-LIKE MONOOXYGENASE"/>
    <property type="match status" value="1"/>
</dbReference>
<evidence type="ECO:0000259" key="2">
    <source>
        <dbReference type="Pfam" id="PF00296"/>
    </source>
</evidence>
<gene>
    <name evidence="3" type="ORF">QYB95_08320</name>
</gene>
<dbReference type="Proteomes" id="UP001172743">
    <property type="component" value="Unassembled WGS sequence"/>
</dbReference>
<dbReference type="InterPro" id="IPR019949">
    <property type="entry name" value="CmoO-like"/>
</dbReference>
<comment type="similarity">
    <text evidence="1">To bacterial alkanal monooxygenase alpha and beta chains.</text>
</comment>
<evidence type="ECO:0000313" key="4">
    <source>
        <dbReference type="Proteomes" id="UP001172743"/>
    </source>
</evidence>